<evidence type="ECO:0000256" key="1">
    <source>
        <dbReference type="SAM" id="MobiDB-lite"/>
    </source>
</evidence>
<protein>
    <submittedName>
        <fullName evidence="2">(raccoon dog) hypothetical protein</fullName>
    </submittedName>
</protein>
<proteinExistence type="predicted"/>
<feature type="compositionally biased region" description="Gly residues" evidence="1">
    <location>
        <begin position="143"/>
        <end position="159"/>
    </location>
</feature>
<dbReference type="AlphaFoldDB" id="A0A811ZR38"/>
<feature type="compositionally biased region" description="Gly residues" evidence="1">
    <location>
        <begin position="64"/>
        <end position="76"/>
    </location>
</feature>
<accession>A0A811ZR38</accession>
<sequence length="244" mass="24921">MSLPFSSHIWVLDTRAPTPGRLAAWAPARVPCADQRRSGLARAQTPGAPRAATGSREPRQGWDGKAGGSSPGGPGRQGRRPRSPPVGFISPSPPLSSRVQSADPSRPPPPPPPPPRRGPPAAGGRAAVAGRTTGGGRPERRGGGGSVGLPGTGRVGGSGSARHKARAPGSCSPRGRAAHTGGGVHRVNLGSVLFLLDGPAPGWVGRTESPSPHLLGGVRVSPSWGFKARVTPHNLGVEWVKRPY</sequence>
<reference evidence="2" key="1">
    <citation type="submission" date="2020-12" db="EMBL/GenBank/DDBJ databases">
        <authorList>
            <consortium name="Molecular Ecology Group"/>
        </authorList>
    </citation>
    <scope>NUCLEOTIDE SEQUENCE</scope>
    <source>
        <strain evidence="2">TBG_1078</strain>
    </source>
</reference>
<keyword evidence="3" id="KW-1185">Reference proteome</keyword>
<dbReference type="EMBL" id="CAJHUB010000773">
    <property type="protein sequence ID" value="CAD7691115.1"/>
    <property type="molecule type" value="Genomic_DNA"/>
</dbReference>
<feature type="compositionally biased region" description="Low complexity" evidence="1">
    <location>
        <begin position="119"/>
        <end position="131"/>
    </location>
</feature>
<feature type="compositionally biased region" description="Pro residues" evidence="1">
    <location>
        <begin position="105"/>
        <end position="118"/>
    </location>
</feature>
<evidence type="ECO:0000313" key="2">
    <source>
        <dbReference type="EMBL" id="CAD7691115.1"/>
    </source>
</evidence>
<dbReference type="Proteomes" id="UP000645828">
    <property type="component" value="Unassembled WGS sequence"/>
</dbReference>
<name>A0A811ZR38_NYCPR</name>
<comment type="caution">
    <text evidence="2">The sequence shown here is derived from an EMBL/GenBank/DDBJ whole genome shotgun (WGS) entry which is preliminary data.</text>
</comment>
<feature type="region of interest" description="Disordered" evidence="1">
    <location>
        <begin position="34"/>
        <end position="179"/>
    </location>
</feature>
<gene>
    <name evidence="2" type="ORF">NYPRO_LOCUS23910</name>
</gene>
<evidence type="ECO:0000313" key="3">
    <source>
        <dbReference type="Proteomes" id="UP000645828"/>
    </source>
</evidence>
<organism evidence="2 3">
    <name type="scientific">Nyctereutes procyonoides</name>
    <name type="common">Raccoon dog</name>
    <name type="synonym">Canis procyonoides</name>
    <dbReference type="NCBI Taxonomy" id="34880"/>
    <lineage>
        <taxon>Eukaryota</taxon>
        <taxon>Metazoa</taxon>
        <taxon>Chordata</taxon>
        <taxon>Craniata</taxon>
        <taxon>Vertebrata</taxon>
        <taxon>Euteleostomi</taxon>
        <taxon>Mammalia</taxon>
        <taxon>Eutheria</taxon>
        <taxon>Laurasiatheria</taxon>
        <taxon>Carnivora</taxon>
        <taxon>Caniformia</taxon>
        <taxon>Canidae</taxon>
        <taxon>Nyctereutes</taxon>
    </lineage>
</organism>